<reference evidence="13 14" key="1">
    <citation type="submission" date="2009-08" db="EMBL/GenBank/DDBJ databases">
        <title>The Genome Sequence of Spizellomyces punctatus strain DAOM BR117.</title>
        <authorList>
            <consortium name="The Broad Institute Genome Sequencing Platform"/>
            <person name="Russ C."/>
            <person name="Cuomo C."/>
            <person name="Shea T."/>
            <person name="Young S.K."/>
            <person name="Zeng Q."/>
            <person name="Koehrsen M."/>
            <person name="Haas B."/>
            <person name="Borodovsky M."/>
            <person name="Guigo R."/>
            <person name="Alvarado L."/>
            <person name="Berlin A."/>
            <person name="Bochicchio J."/>
            <person name="Borenstein D."/>
            <person name="Chapman S."/>
            <person name="Chen Z."/>
            <person name="Engels R."/>
            <person name="Freedman E."/>
            <person name="Gellesch M."/>
            <person name="Goldberg J."/>
            <person name="Griggs A."/>
            <person name="Gujja S."/>
            <person name="Heiman D."/>
            <person name="Hepburn T."/>
            <person name="Howarth C."/>
            <person name="Jen D."/>
            <person name="Larson L."/>
            <person name="Lewis B."/>
            <person name="Mehta T."/>
            <person name="Park D."/>
            <person name="Pearson M."/>
            <person name="Roberts A."/>
            <person name="Saif S."/>
            <person name="Shenoy N."/>
            <person name="Sisk P."/>
            <person name="Stolte C."/>
            <person name="Sykes S."/>
            <person name="Thomson T."/>
            <person name="Walk T."/>
            <person name="White J."/>
            <person name="Yandava C."/>
            <person name="Burger G."/>
            <person name="Gray M.W."/>
            <person name="Holland P.W.H."/>
            <person name="King N."/>
            <person name="Lang F.B.F."/>
            <person name="Roger A.J."/>
            <person name="Ruiz-Trillo I."/>
            <person name="Lander E."/>
            <person name="Nusbaum C."/>
        </authorList>
    </citation>
    <scope>NUCLEOTIDE SEQUENCE [LARGE SCALE GENOMIC DNA]</scope>
    <source>
        <strain evidence="13 14">DAOM BR117</strain>
    </source>
</reference>
<dbReference type="Gene3D" id="3.30.40.10">
    <property type="entry name" value="Zinc/RING finger domain, C3HC4 (zinc finger)"/>
    <property type="match status" value="1"/>
</dbReference>
<evidence type="ECO:0000313" key="14">
    <source>
        <dbReference type="Proteomes" id="UP000053201"/>
    </source>
</evidence>
<evidence type="ECO:0000256" key="10">
    <source>
        <dbReference type="PROSITE-ProRule" id="PRU00175"/>
    </source>
</evidence>
<dbReference type="InterPro" id="IPR013083">
    <property type="entry name" value="Znf_RING/FYVE/PHD"/>
</dbReference>
<evidence type="ECO:0000256" key="11">
    <source>
        <dbReference type="SAM" id="Phobius"/>
    </source>
</evidence>
<dbReference type="STRING" id="645134.A0A0L0HIY8"/>
<dbReference type="InterPro" id="IPR051653">
    <property type="entry name" value="E3_ligase_sorting_rcpt"/>
</dbReference>
<dbReference type="VEuPathDB" id="FungiDB:SPPG_03906"/>
<dbReference type="Proteomes" id="UP000053201">
    <property type="component" value="Unassembled WGS sequence"/>
</dbReference>
<dbReference type="PANTHER" id="PTHR47168">
    <property type="entry name" value="RING ZINC FINGER DOMAIN SUPERFAMILY PROTEIN-RELATED"/>
    <property type="match status" value="1"/>
</dbReference>
<dbReference type="EMBL" id="KQ257455">
    <property type="protein sequence ID" value="KND00794.1"/>
    <property type="molecule type" value="Genomic_DNA"/>
</dbReference>
<keyword evidence="7" id="KW-0862">Zinc</keyword>
<dbReference type="SUPFAM" id="SSF52025">
    <property type="entry name" value="PA domain"/>
    <property type="match status" value="1"/>
</dbReference>
<dbReference type="PROSITE" id="PS50089">
    <property type="entry name" value="ZF_RING_2"/>
    <property type="match status" value="1"/>
</dbReference>
<dbReference type="FunCoup" id="A0A0L0HIY8">
    <property type="interactions" value="313"/>
</dbReference>
<evidence type="ECO:0000256" key="1">
    <source>
        <dbReference type="ARBA" id="ARBA00000900"/>
    </source>
</evidence>
<comment type="subcellular location">
    <subcellularLocation>
        <location evidence="2">Membrane</location>
        <topology evidence="2">Single-pass membrane protein</topology>
    </subcellularLocation>
</comment>
<organism evidence="13 14">
    <name type="scientific">Spizellomyces punctatus (strain DAOM BR117)</name>
    <dbReference type="NCBI Taxonomy" id="645134"/>
    <lineage>
        <taxon>Eukaryota</taxon>
        <taxon>Fungi</taxon>
        <taxon>Fungi incertae sedis</taxon>
        <taxon>Chytridiomycota</taxon>
        <taxon>Chytridiomycota incertae sedis</taxon>
        <taxon>Chytridiomycetes</taxon>
        <taxon>Spizellomycetales</taxon>
        <taxon>Spizellomycetaceae</taxon>
        <taxon>Spizellomyces</taxon>
    </lineage>
</organism>
<dbReference type="GO" id="GO:0008270">
    <property type="term" value="F:zinc ion binding"/>
    <property type="evidence" value="ECO:0007669"/>
    <property type="project" value="UniProtKB-KW"/>
</dbReference>
<sequence length="338" mass="36965">MPTVPQSLSLPQHAAILSSLSRHVLRVLFCLQLLAMFATSLPSPGLFNPRLPVANGIFAEGKIIVLRNNVSCQDRLAAFGPQLPDPGLLGFLVSVSKLDTHGKNTGCTPVSATGLSNWIALVQRGQCGFVDKVRAMQASGAKSVIVGDHTPHSGLITMFATGNTSDITVPSVFVSLLDYEQLQREANAQYGYGPGVEVLLIPNDLDVPLLEIIIVTVVSPAAVMICMYIMWSYRQYLRRQQELAPMRLVLNLPTRVFSMEGGKENEPIRCAICLEDFQEGEQIRILMCKHEFHVDCVDKWLTQRKRTCPICKQDTCPTEATESTPLLGDSVAGSSDNV</sequence>
<dbReference type="GO" id="GO:0061630">
    <property type="term" value="F:ubiquitin protein ligase activity"/>
    <property type="evidence" value="ECO:0007669"/>
    <property type="project" value="UniProtKB-EC"/>
</dbReference>
<evidence type="ECO:0000256" key="7">
    <source>
        <dbReference type="ARBA" id="ARBA00022833"/>
    </source>
</evidence>
<dbReference type="Gene3D" id="3.50.30.30">
    <property type="match status" value="1"/>
</dbReference>
<comment type="catalytic activity">
    <reaction evidence="1">
        <text>S-ubiquitinyl-[E2 ubiquitin-conjugating enzyme]-L-cysteine + [acceptor protein]-L-lysine = [E2 ubiquitin-conjugating enzyme]-L-cysteine + N(6)-ubiquitinyl-[acceptor protein]-L-lysine.</text>
        <dbReference type="EC" id="2.3.2.27"/>
    </reaction>
</comment>
<dbReference type="eggNOG" id="KOG4628">
    <property type="taxonomic scope" value="Eukaryota"/>
</dbReference>
<keyword evidence="14" id="KW-1185">Reference proteome</keyword>
<dbReference type="InterPro" id="IPR001841">
    <property type="entry name" value="Znf_RING"/>
</dbReference>
<dbReference type="OrthoDB" id="8062037at2759"/>
<dbReference type="GeneID" id="27687390"/>
<dbReference type="GO" id="GO:0016020">
    <property type="term" value="C:membrane"/>
    <property type="evidence" value="ECO:0007669"/>
    <property type="project" value="UniProtKB-SubCell"/>
</dbReference>
<accession>A0A0L0HIY8</accession>
<evidence type="ECO:0000256" key="8">
    <source>
        <dbReference type="ARBA" id="ARBA00022989"/>
    </source>
</evidence>
<evidence type="ECO:0000256" key="2">
    <source>
        <dbReference type="ARBA" id="ARBA00004167"/>
    </source>
</evidence>
<evidence type="ECO:0000256" key="6">
    <source>
        <dbReference type="ARBA" id="ARBA00022771"/>
    </source>
</evidence>
<dbReference type="PANTHER" id="PTHR47168:SF1">
    <property type="entry name" value="OS02G0798600 PROTEIN"/>
    <property type="match status" value="1"/>
</dbReference>
<evidence type="ECO:0000313" key="13">
    <source>
        <dbReference type="EMBL" id="KND00794.1"/>
    </source>
</evidence>
<evidence type="ECO:0000259" key="12">
    <source>
        <dbReference type="PROSITE" id="PS50089"/>
    </source>
</evidence>
<protein>
    <recommendedName>
        <fullName evidence="3">RING-type E3 ubiquitin transferase</fullName>
        <ecNumber evidence="3">2.3.2.27</ecNumber>
    </recommendedName>
</protein>
<gene>
    <name evidence="13" type="ORF">SPPG_03906</name>
</gene>
<dbReference type="EC" id="2.3.2.27" evidence="3"/>
<keyword evidence="5" id="KW-0479">Metal-binding</keyword>
<dbReference type="AlphaFoldDB" id="A0A0L0HIY8"/>
<evidence type="ECO:0000256" key="3">
    <source>
        <dbReference type="ARBA" id="ARBA00012483"/>
    </source>
</evidence>
<proteinExistence type="predicted"/>
<keyword evidence="9 11" id="KW-0472">Membrane</keyword>
<dbReference type="Pfam" id="PF02225">
    <property type="entry name" value="PA"/>
    <property type="match status" value="1"/>
</dbReference>
<dbReference type="InterPro" id="IPR046450">
    <property type="entry name" value="PA_dom_sf"/>
</dbReference>
<dbReference type="RefSeq" id="XP_016608833.1">
    <property type="nucleotide sequence ID" value="XM_016752154.1"/>
</dbReference>
<dbReference type="InterPro" id="IPR003137">
    <property type="entry name" value="PA_domain"/>
</dbReference>
<dbReference type="FunFam" id="3.30.40.10:FF:000388">
    <property type="entry name" value="Putative RING zinc finger domain superfamily protein"/>
    <property type="match status" value="1"/>
</dbReference>
<dbReference type="InParanoid" id="A0A0L0HIY8"/>
<evidence type="ECO:0000256" key="5">
    <source>
        <dbReference type="ARBA" id="ARBA00022723"/>
    </source>
</evidence>
<evidence type="ECO:0000256" key="9">
    <source>
        <dbReference type="ARBA" id="ARBA00023136"/>
    </source>
</evidence>
<dbReference type="Pfam" id="PF13639">
    <property type="entry name" value="zf-RING_2"/>
    <property type="match status" value="1"/>
</dbReference>
<evidence type="ECO:0000256" key="4">
    <source>
        <dbReference type="ARBA" id="ARBA00022692"/>
    </source>
</evidence>
<dbReference type="SMART" id="SM00184">
    <property type="entry name" value="RING"/>
    <property type="match status" value="1"/>
</dbReference>
<keyword evidence="6 10" id="KW-0863">Zinc-finger</keyword>
<dbReference type="OMA" id="PSYDANT"/>
<keyword evidence="8 11" id="KW-1133">Transmembrane helix</keyword>
<dbReference type="SUPFAM" id="SSF57850">
    <property type="entry name" value="RING/U-box"/>
    <property type="match status" value="1"/>
</dbReference>
<keyword evidence="4 11" id="KW-0812">Transmembrane</keyword>
<feature type="transmembrane region" description="Helical" evidence="11">
    <location>
        <begin position="209"/>
        <end position="231"/>
    </location>
</feature>
<name>A0A0L0HIY8_SPIPD</name>
<feature type="domain" description="RING-type" evidence="12">
    <location>
        <begin position="270"/>
        <end position="312"/>
    </location>
</feature>